<accession>A0A5C7B970</accession>
<keyword evidence="1" id="KW-0472">Membrane</keyword>
<protein>
    <submittedName>
        <fullName evidence="2">Uncharacterized protein</fullName>
    </submittedName>
</protein>
<dbReference type="EMBL" id="VOSB01000006">
    <property type="protein sequence ID" value="TXE18788.1"/>
    <property type="molecule type" value="Genomic_DNA"/>
</dbReference>
<evidence type="ECO:0000313" key="3">
    <source>
        <dbReference type="Proteomes" id="UP000321938"/>
    </source>
</evidence>
<dbReference type="AlphaFoldDB" id="A0A5C7B970"/>
<proteinExistence type="predicted"/>
<dbReference type="Proteomes" id="UP000321938">
    <property type="component" value="Unassembled WGS sequence"/>
</dbReference>
<comment type="caution">
    <text evidence="2">The sequence shown here is derived from an EMBL/GenBank/DDBJ whole genome shotgun (WGS) entry which is preliminary data.</text>
</comment>
<reference evidence="2 3" key="1">
    <citation type="submission" date="2019-08" db="EMBL/GenBank/DDBJ databases">
        <title>Genome of Psychroserpens burtonensis ACAM 167.</title>
        <authorList>
            <person name="Bowman J.P."/>
        </authorList>
    </citation>
    <scope>NUCLEOTIDE SEQUENCE [LARGE SCALE GENOMIC DNA]</scope>
    <source>
        <strain evidence="2 3">ACAM 167</strain>
    </source>
</reference>
<keyword evidence="3" id="KW-1185">Reference proteome</keyword>
<dbReference type="STRING" id="1123037.GCA_000425305_02774"/>
<sequence>MLKLFRHIRKDLMESGNKIKYFKYAIGEIFLVVIGILIALQINNWNTNKANEKEAYNQLLEVQKEILNNSIEFDEKGTYYFEKLRDVRRVFADTLTLEDYQNSRSLRRIMLSSPNIVTQNEAYNKLIQNANNLPDKYKPLITDLKNLYNHSRFENSYDNLGVLQNQSFDIISGFSESLYREDFDAYFNFLLTSKDYKNRLGRFSWTLDDLAPELVDKKYDAISLYNKMIALGFPDDGRAVLKTMYLDVTPKMAEPFIGSYTNAVDTVRIYFQNKEFLGYKSKYNFSDKLRMRDSLTLNLAGADLEFNTDKSEFYFLMEAQKPIFKKIP</sequence>
<keyword evidence="1" id="KW-0812">Transmembrane</keyword>
<dbReference type="OrthoDB" id="1453596at2"/>
<evidence type="ECO:0000256" key="1">
    <source>
        <dbReference type="SAM" id="Phobius"/>
    </source>
</evidence>
<dbReference type="Pfam" id="PF19578">
    <property type="entry name" value="DUF6090"/>
    <property type="match status" value="1"/>
</dbReference>
<feature type="transmembrane region" description="Helical" evidence="1">
    <location>
        <begin position="21"/>
        <end position="42"/>
    </location>
</feature>
<evidence type="ECO:0000313" key="2">
    <source>
        <dbReference type="EMBL" id="TXE18788.1"/>
    </source>
</evidence>
<gene>
    <name evidence="2" type="ORF">ES692_04875</name>
</gene>
<keyword evidence="1" id="KW-1133">Transmembrane helix</keyword>
<dbReference type="RefSeq" id="WP_147231265.1">
    <property type="nucleotide sequence ID" value="NZ_VOSB01000006.1"/>
</dbReference>
<organism evidence="2 3">
    <name type="scientific">Psychroserpens burtonensis</name>
    <dbReference type="NCBI Taxonomy" id="49278"/>
    <lineage>
        <taxon>Bacteria</taxon>
        <taxon>Pseudomonadati</taxon>
        <taxon>Bacteroidota</taxon>
        <taxon>Flavobacteriia</taxon>
        <taxon>Flavobacteriales</taxon>
        <taxon>Flavobacteriaceae</taxon>
        <taxon>Psychroserpens</taxon>
    </lineage>
</organism>
<dbReference type="InterPro" id="IPR045749">
    <property type="entry name" value="DUF6090"/>
</dbReference>
<name>A0A5C7B970_9FLAO</name>